<organism evidence="1 2">
    <name type="scientific">Rhodopirellula baltica SWK14</name>
    <dbReference type="NCBI Taxonomy" id="993516"/>
    <lineage>
        <taxon>Bacteria</taxon>
        <taxon>Pseudomonadati</taxon>
        <taxon>Planctomycetota</taxon>
        <taxon>Planctomycetia</taxon>
        <taxon>Pirellulales</taxon>
        <taxon>Pirellulaceae</taxon>
        <taxon>Rhodopirellula</taxon>
    </lineage>
</organism>
<proteinExistence type="predicted"/>
<accession>L7CNB6</accession>
<evidence type="ECO:0000313" key="1">
    <source>
        <dbReference type="EMBL" id="ELP35127.1"/>
    </source>
</evidence>
<protein>
    <submittedName>
        <fullName evidence="1">Uncharacterized protein</fullName>
    </submittedName>
</protein>
<dbReference type="Proteomes" id="UP000010959">
    <property type="component" value="Unassembled WGS sequence"/>
</dbReference>
<dbReference type="EMBL" id="AMWG01000021">
    <property type="protein sequence ID" value="ELP35127.1"/>
    <property type="molecule type" value="Genomic_DNA"/>
</dbReference>
<comment type="caution">
    <text evidence="1">The sequence shown here is derived from an EMBL/GenBank/DDBJ whole genome shotgun (WGS) entry which is preliminary data.</text>
</comment>
<name>L7CNB6_RHOBT</name>
<evidence type="ECO:0000313" key="2">
    <source>
        <dbReference type="Proteomes" id="UP000010959"/>
    </source>
</evidence>
<dbReference type="AlphaFoldDB" id="L7CNB6"/>
<sequence length="54" mass="5422">MPPTAPNARAGELTPPGINAEARWNAATLLGPAAGRAAEEFAGEFMVVGGGETK</sequence>
<reference evidence="1 2" key="1">
    <citation type="journal article" date="2013" name="Mar. Genomics">
        <title>Expression of sulfatases in Rhodopirellula baltica and the diversity of sulfatases in the genus Rhodopirellula.</title>
        <authorList>
            <person name="Wegner C.E."/>
            <person name="Richter-Heitmann T."/>
            <person name="Klindworth A."/>
            <person name="Klockow C."/>
            <person name="Richter M."/>
            <person name="Achstetter T."/>
            <person name="Glockner F.O."/>
            <person name="Harder J."/>
        </authorList>
    </citation>
    <scope>NUCLEOTIDE SEQUENCE [LARGE SCALE GENOMIC DNA]</scope>
    <source>
        <strain evidence="1 2">SWK14</strain>
    </source>
</reference>
<gene>
    <name evidence="1" type="ORF">RBSWK_01127</name>
</gene>